<dbReference type="EMBL" id="RRYP01001917">
    <property type="protein sequence ID" value="TNV85333.1"/>
    <property type="molecule type" value="Genomic_DNA"/>
</dbReference>
<keyword evidence="2" id="KW-1185">Reference proteome</keyword>
<evidence type="ECO:0000313" key="2">
    <source>
        <dbReference type="Proteomes" id="UP000785679"/>
    </source>
</evidence>
<dbReference type="InterPro" id="IPR011989">
    <property type="entry name" value="ARM-like"/>
</dbReference>
<dbReference type="PANTHER" id="PTHR46241:SF1">
    <property type="entry name" value="OUTER DYNEIN ARM-DOCKING COMPLEX SUBUNIT 2"/>
    <property type="match status" value="1"/>
</dbReference>
<name>A0A8J8P1U5_HALGN</name>
<comment type="caution">
    <text evidence="1">The sequence shown here is derived from an EMBL/GenBank/DDBJ whole genome shotgun (WGS) entry which is preliminary data.</text>
</comment>
<evidence type="ECO:0000313" key="1">
    <source>
        <dbReference type="EMBL" id="TNV85333.1"/>
    </source>
</evidence>
<sequence length="589" mass="66547">MGEIEDRASEFVDAQASESLIKLYKLSQDAATRQECLQLLKIICDEEPRAAAEMTQYGGTQVLIDDLKKHTRGVNILTNYLVDLLEVISKICKHQQGLNEFISPQCMSSLVLCLQSEKPENKIPAMNCIIFLARTQENRAQLQNYDVFNIIMGNMIKGVETKSWKVAYAAIGALAYFSFERSYRVLLSNANQMFNFYETLLTCIQGQATITGVEIPPTTRYAASVILSKMLADKDLFGIQEAIMKEGVLTHLAGGLKDQQSSVRKECAAIIIQLQKFVDSKVDIFKPLVQPLISSLGDDDNSLVVRSLECLRMLSSNETLRNYIIMNGCCSILCTFLIQDPKELNVDVLKETVTLLLVLQASQEAREITFESNVILPILGFLSSEDQEVRGIWYEAVKELCAYQSFRTQLENADNSMLVVKRAIRQAEQTFLLQLIAVVRVLIQSPILLDKLIDPVTVPKLFDIYMSSLQWADPSIEVYMLQSLRIIHSNENGKVHVLKSEMILNYVCKSLLREQDIVVANEAAQMMIDILSEPQERLLMLKKVPVIKNIMAYSKFNNNIAMSRSQEMARIVKNIPFLYNEYNQAVAAK</sequence>
<proteinExistence type="predicted"/>
<dbReference type="OrthoDB" id="10507975at2759"/>
<dbReference type="Gene3D" id="1.25.10.10">
    <property type="entry name" value="Leucine-rich Repeat Variant"/>
    <property type="match status" value="2"/>
</dbReference>
<protein>
    <submittedName>
        <fullName evidence="1">Uncharacterized protein</fullName>
    </submittedName>
</protein>
<organism evidence="1 2">
    <name type="scientific">Halteria grandinella</name>
    <dbReference type="NCBI Taxonomy" id="5974"/>
    <lineage>
        <taxon>Eukaryota</taxon>
        <taxon>Sar</taxon>
        <taxon>Alveolata</taxon>
        <taxon>Ciliophora</taxon>
        <taxon>Intramacronucleata</taxon>
        <taxon>Spirotrichea</taxon>
        <taxon>Stichotrichia</taxon>
        <taxon>Sporadotrichida</taxon>
        <taxon>Halteriidae</taxon>
        <taxon>Halteria</taxon>
    </lineage>
</organism>
<dbReference type="InterPro" id="IPR016024">
    <property type="entry name" value="ARM-type_fold"/>
</dbReference>
<dbReference type="SUPFAM" id="SSF48371">
    <property type="entry name" value="ARM repeat"/>
    <property type="match status" value="1"/>
</dbReference>
<accession>A0A8J8P1U5</accession>
<dbReference type="Proteomes" id="UP000785679">
    <property type="component" value="Unassembled WGS sequence"/>
</dbReference>
<gene>
    <name evidence="1" type="ORF">FGO68_gene14649</name>
</gene>
<dbReference type="PANTHER" id="PTHR46241">
    <property type="entry name" value="ARMADILLO REPEAT-CONTAINING PROTEIN 4 ARMC4"/>
    <property type="match status" value="1"/>
</dbReference>
<reference evidence="1" key="1">
    <citation type="submission" date="2019-06" db="EMBL/GenBank/DDBJ databases">
        <authorList>
            <person name="Zheng W."/>
        </authorList>
    </citation>
    <scope>NUCLEOTIDE SEQUENCE</scope>
    <source>
        <strain evidence="1">QDHG01</strain>
    </source>
</reference>
<dbReference type="AlphaFoldDB" id="A0A8J8P1U5"/>